<feature type="domain" description="HTH cro/C1-type" evidence="4">
    <location>
        <begin position="24"/>
        <end position="78"/>
    </location>
</feature>
<name>A0A6N7WHH9_9FIRM</name>
<evidence type="ECO:0000256" key="1">
    <source>
        <dbReference type="ARBA" id="ARBA00023015"/>
    </source>
</evidence>
<keyword evidence="3" id="KW-0804">Transcription</keyword>
<dbReference type="PROSITE" id="PS50943">
    <property type="entry name" value="HTH_CROC1"/>
    <property type="match status" value="1"/>
</dbReference>
<dbReference type="SMART" id="SM00530">
    <property type="entry name" value="HTH_XRE"/>
    <property type="match status" value="1"/>
</dbReference>
<dbReference type="InterPro" id="IPR010982">
    <property type="entry name" value="Lambda_DNA-bd_dom_sf"/>
</dbReference>
<dbReference type="GO" id="GO:0005829">
    <property type="term" value="C:cytosol"/>
    <property type="evidence" value="ECO:0007669"/>
    <property type="project" value="TreeGrafter"/>
</dbReference>
<dbReference type="RefSeq" id="WP_154466444.1">
    <property type="nucleotide sequence ID" value="NZ_JAXFEN010000062.1"/>
</dbReference>
<dbReference type="AlphaFoldDB" id="A0A6N7WHH9"/>
<evidence type="ECO:0000313" key="5">
    <source>
        <dbReference type="EMBL" id="MSS90173.1"/>
    </source>
</evidence>
<organism evidence="5 6">
    <name type="scientific">Eisenbergiella porci</name>
    <dbReference type="NCBI Taxonomy" id="2652274"/>
    <lineage>
        <taxon>Bacteria</taxon>
        <taxon>Bacillati</taxon>
        <taxon>Bacillota</taxon>
        <taxon>Clostridia</taxon>
        <taxon>Lachnospirales</taxon>
        <taxon>Lachnospiraceae</taxon>
        <taxon>Eisenbergiella</taxon>
    </lineage>
</organism>
<dbReference type="Proteomes" id="UP000436047">
    <property type="component" value="Unassembled WGS sequence"/>
</dbReference>
<dbReference type="Pfam" id="PF01381">
    <property type="entry name" value="HTH_3"/>
    <property type="match status" value="1"/>
</dbReference>
<dbReference type="PANTHER" id="PTHR46797:SF23">
    <property type="entry name" value="HTH-TYPE TRANSCRIPTIONAL REGULATOR SUTR"/>
    <property type="match status" value="1"/>
</dbReference>
<keyword evidence="2" id="KW-0238">DNA-binding</keyword>
<dbReference type="CDD" id="cd00093">
    <property type="entry name" value="HTH_XRE"/>
    <property type="match status" value="1"/>
</dbReference>
<dbReference type="EMBL" id="VUMI01000033">
    <property type="protein sequence ID" value="MSS90173.1"/>
    <property type="molecule type" value="Genomic_DNA"/>
</dbReference>
<evidence type="ECO:0000313" key="6">
    <source>
        <dbReference type="Proteomes" id="UP000436047"/>
    </source>
</evidence>
<dbReference type="InterPro" id="IPR001387">
    <property type="entry name" value="Cro/C1-type_HTH"/>
</dbReference>
<dbReference type="PANTHER" id="PTHR46797">
    <property type="entry name" value="HTH-TYPE TRANSCRIPTIONAL REGULATOR"/>
    <property type="match status" value="1"/>
</dbReference>
<accession>A0A6N7WHH9</accession>
<dbReference type="Gene3D" id="1.10.260.40">
    <property type="entry name" value="lambda repressor-like DNA-binding domains"/>
    <property type="match status" value="1"/>
</dbReference>
<comment type="caution">
    <text evidence="5">The sequence shown here is derived from an EMBL/GenBank/DDBJ whole genome shotgun (WGS) entry which is preliminary data.</text>
</comment>
<dbReference type="GO" id="GO:0003700">
    <property type="term" value="F:DNA-binding transcription factor activity"/>
    <property type="evidence" value="ECO:0007669"/>
    <property type="project" value="TreeGrafter"/>
</dbReference>
<keyword evidence="1" id="KW-0805">Transcription regulation</keyword>
<evidence type="ECO:0000256" key="2">
    <source>
        <dbReference type="ARBA" id="ARBA00023125"/>
    </source>
</evidence>
<dbReference type="SUPFAM" id="SSF47413">
    <property type="entry name" value="lambda repressor-like DNA-binding domains"/>
    <property type="match status" value="1"/>
</dbReference>
<protein>
    <submittedName>
        <fullName evidence="5">Helix-turn-helix transcriptional regulator</fullName>
    </submittedName>
</protein>
<dbReference type="InterPro" id="IPR050807">
    <property type="entry name" value="TransReg_Diox_bact_type"/>
</dbReference>
<evidence type="ECO:0000256" key="3">
    <source>
        <dbReference type="ARBA" id="ARBA00023163"/>
    </source>
</evidence>
<reference evidence="5 6" key="1">
    <citation type="submission" date="2019-08" db="EMBL/GenBank/DDBJ databases">
        <title>In-depth cultivation of the pig gut microbiome towards novel bacterial diversity and tailored functional studies.</title>
        <authorList>
            <person name="Wylensek D."/>
            <person name="Hitch T.C.A."/>
            <person name="Clavel T."/>
        </authorList>
    </citation>
    <scope>NUCLEOTIDE SEQUENCE [LARGE SCALE GENOMIC DNA]</scope>
    <source>
        <strain evidence="5 6">WCA-389-WT-23B</strain>
    </source>
</reference>
<evidence type="ECO:0000259" key="4">
    <source>
        <dbReference type="PROSITE" id="PS50943"/>
    </source>
</evidence>
<sequence length="116" mass="13633">MRFSGERGEEMPESKLLMDIGDRLRAQREKMGLTQKQTAKLLGISETYYGEIERGNRKLTIERILLVRKHLELDPTYLITGEHNSNQLIERLMEECPKGKEDLVIQLMHYLALLYR</sequence>
<keyword evidence="6" id="KW-1185">Reference proteome</keyword>
<gene>
    <name evidence="5" type="ORF">FYJ45_18380</name>
</gene>
<proteinExistence type="predicted"/>
<dbReference type="GO" id="GO:0003677">
    <property type="term" value="F:DNA binding"/>
    <property type="evidence" value="ECO:0007669"/>
    <property type="project" value="UniProtKB-KW"/>
</dbReference>